<feature type="modified residue" description="4-aspartylphosphate" evidence="14">
    <location>
        <position position="1338"/>
    </location>
</feature>
<dbReference type="InterPro" id="IPR036097">
    <property type="entry name" value="HisK_dim/P_sf"/>
</dbReference>
<evidence type="ECO:0000256" key="15">
    <source>
        <dbReference type="SAM" id="Coils"/>
    </source>
</evidence>
<dbReference type="GO" id="GO:0000155">
    <property type="term" value="F:phosphorelay sensor kinase activity"/>
    <property type="evidence" value="ECO:0007669"/>
    <property type="project" value="InterPro"/>
</dbReference>
<dbReference type="SUPFAM" id="SSF47384">
    <property type="entry name" value="Homodimeric domain of signal transducing histidine kinase"/>
    <property type="match status" value="1"/>
</dbReference>
<dbReference type="EMBL" id="FUZU01000001">
    <property type="protein sequence ID" value="SKC54447.1"/>
    <property type="molecule type" value="Genomic_DNA"/>
</dbReference>
<reference evidence="18 19" key="1">
    <citation type="submission" date="2017-02" db="EMBL/GenBank/DDBJ databases">
        <authorList>
            <person name="Peterson S.W."/>
        </authorList>
    </citation>
    <scope>NUCLEOTIDE SEQUENCE [LARGE SCALE GENOMIC DNA]</scope>
    <source>
        <strain evidence="18 19">DSM 25262</strain>
    </source>
</reference>
<dbReference type="PROSITE" id="PS50109">
    <property type="entry name" value="HIS_KIN"/>
    <property type="match status" value="1"/>
</dbReference>
<gene>
    <name evidence="18" type="ORF">SAMN05660236_1447</name>
</gene>
<keyword evidence="12" id="KW-0902">Two-component regulatory system</keyword>
<dbReference type="InterPro" id="IPR004358">
    <property type="entry name" value="Sig_transdc_His_kin-like_C"/>
</dbReference>
<dbReference type="Pfam" id="PF07495">
    <property type="entry name" value="Y_Y_Y"/>
    <property type="match status" value="1"/>
</dbReference>
<dbReference type="SUPFAM" id="SSF52172">
    <property type="entry name" value="CheY-like"/>
    <property type="match status" value="2"/>
</dbReference>
<feature type="coiled-coil region" evidence="15">
    <location>
        <begin position="822"/>
        <end position="898"/>
    </location>
</feature>
<feature type="domain" description="Response regulatory" evidence="17">
    <location>
        <begin position="1288"/>
        <end position="1404"/>
    </location>
</feature>
<keyword evidence="4" id="KW-1003">Cell membrane</keyword>
<keyword evidence="15" id="KW-0175">Coiled coil</keyword>
<evidence type="ECO:0000256" key="7">
    <source>
        <dbReference type="ARBA" id="ARBA00022692"/>
    </source>
</evidence>
<dbReference type="InterPro" id="IPR003594">
    <property type="entry name" value="HATPase_dom"/>
</dbReference>
<keyword evidence="19" id="KW-1185">Reference proteome</keyword>
<dbReference type="InterPro" id="IPR011110">
    <property type="entry name" value="Reg_prop"/>
</dbReference>
<evidence type="ECO:0000256" key="13">
    <source>
        <dbReference type="ARBA" id="ARBA00023136"/>
    </source>
</evidence>
<accession>A0A1T5JSN6</accession>
<dbReference type="Gene3D" id="3.30.565.10">
    <property type="entry name" value="Histidine kinase-like ATPase, C-terminal domain"/>
    <property type="match status" value="1"/>
</dbReference>
<dbReference type="SMART" id="SM00448">
    <property type="entry name" value="REC"/>
    <property type="match status" value="2"/>
</dbReference>
<evidence type="ECO:0000256" key="5">
    <source>
        <dbReference type="ARBA" id="ARBA00022553"/>
    </source>
</evidence>
<dbReference type="GO" id="GO:0005886">
    <property type="term" value="C:plasma membrane"/>
    <property type="evidence" value="ECO:0007669"/>
    <property type="project" value="UniProtKB-SubCell"/>
</dbReference>
<comment type="subcellular location">
    <subcellularLocation>
        <location evidence="2">Cell membrane</location>
        <topology evidence="2">Multi-pass membrane protein</topology>
    </subcellularLocation>
</comment>
<keyword evidence="8" id="KW-0547">Nucleotide-binding</keyword>
<evidence type="ECO:0000256" key="8">
    <source>
        <dbReference type="ARBA" id="ARBA00022741"/>
    </source>
</evidence>
<dbReference type="OrthoDB" id="9809670at2"/>
<dbReference type="InterPro" id="IPR011123">
    <property type="entry name" value="Y_Y_Y"/>
</dbReference>
<dbReference type="Gene3D" id="1.10.287.130">
    <property type="match status" value="1"/>
</dbReference>
<keyword evidence="5 14" id="KW-0597">Phosphoprotein</keyword>
<dbReference type="CDD" id="cd17546">
    <property type="entry name" value="REC_hyHK_CKI1_RcsC-like"/>
    <property type="match status" value="2"/>
</dbReference>
<evidence type="ECO:0000259" key="17">
    <source>
        <dbReference type="PROSITE" id="PS50110"/>
    </source>
</evidence>
<evidence type="ECO:0000256" key="12">
    <source>
        <dbReference type="ARBA" id="ARBA00023012"/>
    </source>
</evidence>
<evidence type="ECO:0000256" key="11">
    <source>
        <dbReference type="ARBA" id="ARBA00022989"/>
    </source>
</evidence>
<dbReference type="Gene3D" id="3.40.50.2300">
    <property type="match status" value="2"/>
</dbReference>
<dbReference type="Gene3D" id="2.130.10.10">
    <property type="entry name" value="YVTN repeat-like/Quinoprotein amine dehydrogenase"/>
    <property type="match status" value="2"/>
</dbReference>
<dbReference type="CDD" id="cd00082">
    <property type="entry name" value="HisKA"/>
    <property type="match status" value="1"/>
</dbReference>
<dbReference type="CDD" id="cd16922">
    <property type="entry name" value="HATPase_EvgS-ArcB-TorS-like"/>
    <property type="match status" value="1"/>
</dbReference>
<dbReference type="Gene3D" id="2.60.40.10">
    <property type="entry name" value="Immunoglobulins"/>
    <property type="match status" value="1"/>
</dbReference>
<evidence type="ECO:0000313" key="18">
    <source>
        <dbReference type="EMBL" id="SKC54447.1"/>
    </source>
</evidence>
<evidence type="ECO:0000313" key="19">
    <source>
        <dbReference type="Proteomes" id="UP000190961"/>
    </source>
</evidence>
<dbReference type="Pfam" id="PF02518">
    <property type="entry name" value="HATPase_c"/>
    <property type="match status" value="1"/>
</dbReference>
<sequence>MRVYCILFFILLTIDSYTQGLSFRHIGKRDGLSHSNTVCMLEDSRGFMWFGTSDGLNKFDGYSFRIFRNNPKDENSISNNFINSIIEDSKGALWIATLGGGLSRYNREKEKFTHFKHDPKNPNSISSNEVVSVMIDHEGLLWIGTEEGMDVYNEADNTFTHYIHDKNNPRSISDNSINHIFEDHEQNIWIATLNGLNLFEPKSKTFARFTHDDSDPKSISGNYTKVIFEDDEKQLWIGTWGAGLNKFNPRTKEFKRFGMEDGLANNFVMAIEGDPDGNLWVGTENGGLNVLYKNANSFLTYNHDDIDPASISINSIWSIYRDSKNNMWVGTFSAGINLLMRDGSRFQHFRHTSSPGSLSNNKVLHLFEDSKNNLWVGTDGGGVNLYDNKTGNFKHFYHEKGNPASICGDYVLNVHEDRQGNFWFGTWADGVTLYNPKKNTYKHFKNDPKDPGSISSNNAWAFYQDKYDNIWIGTFNGGLNLFNPKDSSFTHYVHDDENPNSISGNKVYLVYEDSHENLWVGTQGNGLNIFNRTTKKFTRFQHQDGVNSISNNAINQMHEDKKGNLWIGTMSGLNYYDIQSKTFKVYHTRDGLPSDAIYGMLEDSSANLWIATNNGLSKFNPKTGKFKNFGAADGLQCTEFKQSAFLQSRSGAMYFGGENGFIKFFPDSIKYKNFQVPIVLTDFQLFNAPVAIADSANGKSPLIKSISETKEITLSHTNSVISFEFAALYYADSERKLYTYMLEGFDKEWSNERARRSVTYTNLDPGEYIFKVKGRDREGNWATETLSLKLVITPPFWRTWWFIASAVFFVIGGSIFLYHVRVNSIEAQKAALEKEVRERTAEAIERKETLEAQTEDMQTLNEQLQEQTMFLQSINEEIHQQREEAEAARQEAERANQAKSIFLATMSHEIRTPMNGVLGMASLLAETTLTPEQQEYTNTIRGSGEALLTVINDILDFSKIESGNLELENHSFDLRQCIEEVMDVFSGKATQKGLDLLYQIDHTIPTMIIGDSHRLRQILLNLIGNAMKFTHQGEIFIGVDLQKTEGDDLELSFRVRDTGIGIPSDKLSRLFKAFSQVDSSTTRKYGGTGLGLVISQRLVELMGGVIQVESEAGSGTTFSFTIKGAVSHEPGIQYDFVNVISNEGKKVLIVDDNTTNLTILKKQLMLWKLIPTLASSGAAALDILSQDASFDLIITDMQMPDMDGVQVTRLIKASYPAIPVILLSSVGDESKKQNAELFSTVLNKPVKQLPLSKAIQAALRPVENIVKEEDAKPKQLLSEEFANKYPLRILVAEDNPVNQKLTTRILNKLGYQQIEIAQNGLEAIEKFDDQFFDMILMDVQMPEMDGLEATRMIRLKRYHQPVIISMTANAMQGDRDECMKAGMDDYVSKPVKIEALVAVLEKWALHTHNQTPEDRYSSNL</sequence>
<evidence type="ECO:0000256" key="6">
    <source>
        <dbReference type="ARBA" id="ARBA00022679"/>
    </source>
</evidence>
<name>A0A1T5JSN6_9BACT</name>
<evidence type="ECO:0000256" key="2">
    <source>
        <dbReference type="ARBA" id="ARBA00004651"/>
    </source>
</evidence>
<dbReference type="EC" id="2.7.13.3" evidence="3"/>
<dbReference type="Pfam" id="PF07494">
    <property type="entry name" value="Reg_prop"/>
    <property type="match status" value="11"/>
</dbReference>
<keyword evidence="13" id="KW-0472">Membrane</keyword>
<proteinExistence type="predicted"/>
<dbReference type="FunFam" id="3.30.565.10:FF:000010">
    <property type="entry name" value="Sensor histidine kinase RcsC"/>
    <property type="match status" value="1"/>
</dbReference>
<evidence type="ECO:0000256" key="3">
    <source>
        <dbReference type="ARBA" id="ARBA00012438"/>
    </source>
</evidence>
<keyword evidence="9 18" id="KW-0418">Kinase</keyword>
<evidence type="ECO:0000259" key="16">
    <source>
        <dbReference type="PROSITE" id="PS50109"/>
    </source>
</evidence>
<dbReference type="FunFam" id="2.60.40.10:FF:000791">
    <property type="entry name" value="Two-component system sensor histidine kinase/response regulator"/>
    <property type="match status" value="1"/>
</dbReference>
<dbReference type="InterPro" id="IPR005467">
    <property type="entry name" value="His_kinase_dom"/>
</dbReference>
<evidence type="ECO:0000256" key="4">
    <source>
        <dbReference type="ARBA" id="ARBA00022475"/>
    </source>
</evidence>
<protein>
    <recommendedName>
        <fullName evidence="3">histidine kinase</fullName>
        <ecNumber evidence="3">2.7.13.3</ecNumber>
    </recommendedName>
</protein>
<dbReference type="PROSITE" id="PS50110">
    <property type="entry name" value="RESPONSE_REGULATORY"/>
    <property type="match status" value="2"/>
</dbReference>
<dbReference type="InterPro" id="IPR011006">
    <property type="entry name" value="CheY-like_superfamily"/>
</dbReference>
<evidence type="ECO:0000256" key="1">
    <source>
        <dbReference type="ARBA" id="ARBA00000085"/>
    </source>
</evidence>
<dbReference type="InterPro" id="IPR003661">
    <property type="entry name" value="HisK_dim/P_dom"/>
</dbReference>
<dbReference type="Pfam" id="PF00072">
    <property type="entry name" value="Response_reg"/>
    <property type="match status" value="2"/>
</dbReference>
<dbReference type="PRINTS" id="PR00344">
    <property type="entry name" value="BCTRLSENSOR"/>
</dbReference>
<dbReference type="PANTHER" id="PTHR45339">
    <property type="entry name" value="HYBRID SIGNAL TRANSDUCTION HISTIDINE KINASE J"/>
    <property type="match status" value="1"/>
</dbReference>
<dbReference type="GO" id="GO:0005524">
    <property type="term" value="F:ATP binding"/>
    <property type="evidence" value="ECO:0007669"/>
    <property type="project" value="UniProtKB-KW"/>
</dbReference>
<dbReference type="SMART" id="SM00387">
    <property type="entry name" value="HATPase_c"/>
    <property type="match status" value="1"/>
</dbReference>
<comment type="catalytic activity">
    <reaction evidence="1">
        <text>ATP + protein L-histidine = ADP + protein N-phospho-L-histidine.</text>
        <dbReference type="EC" id="2.7.13.3"/>
    </reaction>
</comment>
<dbReference type="SUPFAM" id="SSF55874">
    <property type="entry name" value="ATPase domain of HSP90 chaperone/DNA topoisomerase II/histidine kinase"/>
    <property type="match status" value="1"/>
</dbReference>
<dbReference type="RefSeq" id="WP_079685983.1">
    <property type="nucleotide sequence ID" value="NZ_FUZU01000001.1"/>
</dbReference>
<evidence type="ECO:0000256" key="10">
    <source>
        <dbReference type="ARBA" id="ARBA00022840"/>
    </source>
</evidence>
<feature type="modified residue" description="4-aspartylphosphate" evidence="14">
    <location>
        <position position="1196"/>
    </location>
</feature>
<dbReference type="InterPro" id="IPR013783">
    <property type="entry name" value="Ig-like_fold"/>
</dbReference>
<dbReference type="FunFam" id="1.10.287.130:FF:000003">
    <property type="entry name" value="Histidine kinase"/>
    <property type="match status" value="1"/>
</dbReference>
<dbReference type="SMART" id="SM00388">
    <property type="entry name" value="HisKA"/>
    <property type="match status" value="1"/>
</dbReference>
<evidence type="ECO:0000256" key="9">
    <source>
        <dbReference type="ARBA" id="ARBA00022777"/>
    </source>
</evidence>
<dbReference type="InterPro" id="IPR036890">
    <property type="entry name" value="HATPase_C_sf"/>
</dbReference>
<keyword evidence="7" id="KW-0812">Transmembrane</keyword>
<dbReference type="InterPro" id="IPR001789">
    <property type="entry name" value="Sig_transdc_resp-reg_receiver"/>
</dbReference>
<organism evidence="18 19">
    <name type="scientific">Ohtaekwangia koreensis</name>
    <dbReference type="NCBI Taxonomy" id="688867"/>
    <lineage>
        <taxon>Bacteria</taxon>
        <taxon>Pseudomonadati</taxon>
        <taxon>Bacteroidota</taxon>
        <taxon>Cytophagia</taxon>
        <taxon>Cytophagales</taxon>
        <taxon>Fulvivirgaceae</taxon>
        <taxon>Ohtaekwangia</taxon>
    </lineage>
</organism>
<dbReference type="SUPFAM" id="SSF63829">
    <property type="entry name" value="Calcium-dependent phosphotriesterase"/>
    <property type="match status" value="3"/>
</dbReference>
<dbReference type="Pfam" id="PF00512">
    <property type="entry name" value="HisKA"/>
    <property type="match status" value="1"/>
</dbReference>
<keyword evidence="11" id="KW-1133">Transmembrane helix</keyword>
<keyword evidence="6" id="KW-0808">Transferase</keyword>
<dbReference type="Proteomes" id="UP000190961">
    <property type="component" value="Unassembled WGS sequence"/>
</dbReference>
<feature type="domain" description="Histidine kinase" evidence="16">
    <location>
        <begin position="905"/>
        <end position="1126"/>
    </location>
</feature>
<dbReference type="InterPro" id="IPR015943">
    <property type="entry name" value="WD40/YVTN_repeat-like_dom_sf"/>
</dbReference>
<feature type="domain" description="Response regulatory" evidence="17">
    <location>
        <begin position="1146"/>
        <end position="1259"/>
    </location>
</feature>
<dbReference type="STRING" id="688867.SAMN05660236_1447"/>
<evidence type="ECO:0000256" key="14">
    <source>
        <dbReference type="PROSITE-ProRule" id="PRU00169"/>
    </source>
</evidence>
<dbReference type="PANTHER" id="PTHR45339:SF1">
    <property type="entry name" value="HYBRID SIGNAL TRANSDUCTION HISTIDINE KINASE J"/>
    <property type="match status" value="1"/>
</dbReference>
<keyword evidence="10" id="KW-0067">ATP-binding</keyword>